<organism evidence="2 3">
    <name type="scientific">Micromonospora deserti</name>
    <dbReference type="NCBI Taxonomy" id="2070366"/>
    <lineage>
        <taxon>Bacteria</taxon>
        <taxon>Bacillati</taxon>
        <taxon>Actinomycetota</taxon>
        <taxon>Actinomycetes</taxon>
        <taxon>Micromonosporales</taxon>
        <taxon>Micromonosporaceae</taxon>
        <taxon>Micromonospora</taxon>
    </lineage>
</organism>
<feature type="compositionally biased region" description="Low complexity" evidence="1">
    <location>
        <begin position="18"/>
        <end position="30"/>
    </location>
</feature>
<comment type="caution">
    <text evidence="2">The sequence shown here is derived from an EMBL/GenBank/DDBJ whole genome shotgun (WGS) entry which is preliminary data.</text>
</comment>
<evidence type="ECO:0000256" key="1">
    <source>
        <dbReference type="SAM" id="MobiDB-lite"/>
    </source>
</evidence>
<proteinExistence type="predicted"/>
<feature type="non-terminal residue" evidence="2">
    <location>
        <position position="67"/>
    </location>
</feature>
<dbReference type="Proteomes" id="UP000248749">
    <property type="component" value="Unassembled WGS sequence"/>
</dbReference>
<gene>
    <name evidence="2" type="ORF">C1I99_31870</name>
</gene>
<accession>A0A2W2B294</accession>
<sequence length="67" mass="7161">MADGMAVGQHGCGGQHRGGQAARRPASAARIRQDVRQDVSGRGYGQVGDVPDRDRRHHTRPRTASAT</sequence>
<dbReference type="AlphaFoldDB" id="A0A2W2B294"/>
<reference evidence="2 3" key="1">
    <citation type="submission" date="2018-01" db="EMBL/GenBank/DDBJ databases">
        <title>Draft genome sequence of Salinispora sp. 13K206.</title>
        <authorList>
            <person name="Sahin N."/>
            <person name="Saygin H."/>
            <person name="Ay H."/>
        </authorList>
    </citation>
    <scope>NUCLEOTIDE SEQUENCE [LARGE SCALE GENOMIC DNA]</scope>
    <source>
        <strain evidence="2 3">13K206</strain>
    </source>
</reference>
<protein>
    <submittedName>
        <fullName evidence="2">Uncharacterized protein</fullName>
    </submittedName>
</protein>
<keyword evidence="3" id="KW-1185">Reference proteome</keyword>
<name>A0A2W2B294_9ACTN</name>
<dbReference type="EMBL" id="POUB01000569">
    <property type="protein sequence ID" value="PZF81505.1"/>
    <property type="molecule type" value="Genomic_DNA"/>
</dbReference>
<feature type="region of interest" description="Disordered" evidence="1">
    <location>
        <begin position="1"/>
        <end position="67"/>
    </location>
</feature>
<evidence type="ECO:0000313" key="3">
    <source>
        <dbReference type="Proteomes" id="UP000248749"/>
    </source>
</evidence>
<evidence type="ECO:0000313" key="2">
    <source>
        <dbReference type="EMBL" id="PZF81505.1"/>
    </source>
</evidence>